<protein>
    <submittedName>
        <fullName evidence="2">DUF1877 family protein</fullName>
    </submittedName>
</protein>
<name>A0A6N9HF43_9BURK</name>
<dbReference type="SUPFAM" id="SSF111069">
    <property type="entry name" value="Hypothetical protein yfbM"/>
    <property type="match status" value="1"/>
</dbReference>
<evidence type="ECO:0000256" key="1">
    <source>
        <dbReference type="SAM" id="SignalP"/>
    </source>
</evidence>
<comment type="caution">
    <text evidence="2">The sequence shown here is derived from an EMBL/GenBank/DDBJ whole genome shotgun (WGS) entry which is preliminary data.</text>
</comment>
<dbReference type="EMBL" id="WWCJ01000003">
    <property type="protein sequence ID" value="MYN01455.1"/>
    <property type="molecule type" value="Genomic_DNA"/>
</dbReference>
<dbReference type="AlphaFoldDB" id="A0A6N9HF43"/>
<proteinExistence type="predicted"/>
<evidence type="ECO:0000313" key="2">
    <source>
        <dbReference type="EMBL" id="MYN01455.1"/>
    </source>
</evidence>
<dbReference type="InterPro" id="IPR015068">
    <property type="entry name" value="DUF1877"/>
</dbReference>
<feature type="signal peptide" evidence="1">
    <location>
        <begin position="1"/>
        <end position="20"/>
    </location>
</feature>
<keyword evidence="1" id="KW-0732">Signal</keyword>
<feature type="chain" id="PRO_5027046486" evidence="1">
    <location>
        <begin position="21"/>
        <end position="178"/>
    </location>
</feature>
<organism evidence="2 3">
    <name type="scientific">Pseudoduganella guangdongensis</name>
    <dbReference type="NCBI Taxonomy" id="2692179"/>
    <lineage>
        <taxon>Bacteria</taxon>
        <taxon>Pseudomonadati</taxon>
        <taxon>Pseudomonadota</taxon>
        <taxon>Betaproteobacteria</taxon>
        <taxon>Burkholderiales</taxon>
        <taxon>Oxalobacteraceae</taxon>
        <taxon>Telluria group</taxon>
        <taxon>Pseudoduganella</taxon>
    </lineage>
</organism>
<dbReference type="Gene3D" id="3.40.1760.10">
    <property type="entry name" value="YfbM-like super family"/>
    <property type="match status" value="1"/>
</dbReference>
<dbReference type="InterPro" id="IPR035944">
    <property type="entry name" value="YfbM-like_sf"/>
</dbReference>
<evidence type="ECO:0000313" key="3">
    <source>
        <dbReference type="Proteomes" id="UP000448575"/>
    </source>
</evidence>
<sequence>MIRQLLTLAAFLLAANTAQAALGYTITAAPDRSIKKAADSREKISQLLLQGQGDHVKLGKLWHGLEWLLDRHCGATPCIVVLGGRKIGPDLGYGPAFFYTPEEVRRLAKRMAAIDPADLAASFDAAAMDQASVYPNDWVEQERSGEAPLKKLQDAFVQLRALFQRSADAGLAVAYVLN</sequence>
<dbReference type="Pfam" id="PF08974">
    <property type="entry name" value="DUF1877"/>
    <property type="match status" value="1"/>
</dbReference>
<accession>A0A6N9HF43</accession>
<dbReference type="RefSeq" id="WP_161024474.1">
    <property type="nucleotide sequence ID" value="NZ_WWCJ01000003.1"/>
</dbReference>
<keyword evidence="3" id="KW-1185">Reference proteome</keyword>
<dbReference type="Proteomes" id="UP000448575">
    <property type="component" value="Unassembled WGS sequence"/>
</dbReference>
<reference evidence="2 3" key="1">
    <citation type="submission" date="2019-12" db="EMBL/GenBank/DDBJ databases">
        <title>Novel species isolated from a subtropical stream in China.</title>
        <authorList>
            <person name="Lu H."/>
        </authorList>
    </citation>
    <scope>NUCLEOTIDE SEQUENCE [LARGE SCALE GENOMIC DNA]</scope>
    <source>
        <strain evidence="2 3">DS3</strain>
    </source>
</reference>
<gene>
    <name evidence="2" type="ORF">GTP41_05010</name>
</gene>